<dbReference type="InterPro" id="IPR037883">
    <property type="entry name" value="Knr4/Smi1-like_sf"/>
</dbReference>
<name>A0A7W2HEY3_9ACTN</name>
<evidence type="ECO:0000313" key="2">
    <source>
        <dbReference type="EMBL" id="MBA4861330.1"/>
    </source>
</evidence>
<keyword evidence="3" id="KW-1185">Reference proteome</keyword>
<accession>A0A7W2HEY3</accession>
<dbReference type="InterPro" id="IPR018958">
    <property type="entry name" value="Knr4/Smi1-like_dom"/>
</dbReference>
<dbReference type="AlphaFoldDB" id="A0A7W2HEY3"/>
<comment type="caution">
    <text evidence="2">The sequence shown here is derived from an EMBL/GenBank/DDBJ whole genome shotgun (WGS) entry which is preliminary data.</text>
</comment>
<proteinExistence type="predicted"/>
<feature type="domain" description="Knr4/Smi1-like" evidence="1">
    <location>
        <begin position="27"/>
        <end position="169"/>
    </location>
</feature>
<evidence type="ECO:0000259" key="1">
    <source>
        <dbReference type="SMART" id="SM00860"/>
    </source>
</evidence>
<organism evidence="2 3">
    <name type="scientific">Streptomyces himalayensis subsp. aureolus</name>
    <dbReference type="NCBI Taxonomy" id="2758039"/>
    <lineage>
        <taxon>Bacteria</taxon>
        <taxon>Bacillati</taxon>
        <taxon>Actinomycetota</taxon>
        <taxon>Actinomycetes</taxon>
        <taxon>Kitasatosporales</taxon>
        <taxon>Streptomycetaceae</taxon>
        <taxon>Streptomyces</taxon>
        <taxon>Streptomyces himalayensis</taxon>
    </lineage>
</organism>
<gene>
    <name evidence="2" type="ORF">H1V43_07995</name>
</gene>
<reference evidence="2 3" key="1">
    <citation type="submission" date="2020-07" db="EMBL/GenBank/DDBJ databases">
        <title>Streptomyces isolated from Indian soil.</title>
        <authorList>
            <person name="Mandal S."/>
            <person name="Maiti P.K."/>
        </authorList>
    </citation>
    <scope>NUCLEOTIDE SEQUENCE [LARGE SCALE GENOMIC DNA]</scope>
    <source>
        <strain evidence="2 3">PSKA54</strain>
    </source>
</reference>
<dbReference type="SMART" id="SM00860">
    <property type="entry name" value="SMI1_KNR4"/>
    <property type="match status" value="2"/>
</dbReference>
<dbReference type="Proteomes" id="UP000586976">
    <property type="component" value="Unassembled WGS sequence"/>
</dbReference>
<dbReference type="EMBL" id="JACEQY010000005">
    <property type="protein sequence ID" value="MBA4861330.1"/>
    <property type="molecule type" value="Genomic_DNA"/>
</dbReference>
<feature type="domain" description="Knr4/Smi1-like" evidence="1">
    <location>
        <begin position="235"/>
        <end position="371"/>
    </location>
</feature>
<sequence length="403" mass="44752">MNKPYGPHSPHITRFAALCPPSSEAVPVPVDWDEVETWLGLRLPADYKAVVSAYGPLDIGEFIWLHAPCVQEGRFDYAAWLRDTHRHGRAYCEGAPSLEPRVFHPDPGGLLAWGTTRATSNLFWDTSASEDPDEWPVVMFHQDAVYAGRDPWHCYDAPLLNVLTTAIRSGLPLPGGGTLGPLPPTAHRTAFLPDPKTWTPPAPRPAIPRERRAALTEGTGLEALTTLVPPPESPYLGEGSWEELYEKLGTRLPTEFITLMERYGAGTWTGWLDIAAPLQPGSRGFADECLQRLGWLAEFHEDYPQSHPHPAWPTPGGFLPFASTIDGDLVGWLTEGHDPDAWPLIVAPRHADQGPPLPGTLIDTLLEWHRGRFSAEGFPRFRGVTDLLEYVRFEAWDRGVHDE</sequence>
<evidence type="ECO:0000313" key="3">
    <source>
        <dbReference type="Proteomes" id="UP000586976"/>
    </source>
</evidence>
<dbReference type="SUPFAM" id="SSF160631">
    <property type="entry name" value="SMI1/KNR4-like"/>
    <property type="match status" value="2"/>
</dbReference>
<protein>
    <recommendedName>
        <fullName evidence="1">Knr4/Smi1-like domain-containing protein</fullName>
    </recommendedName>
</protein>